<gene>
    <name evidence="2" type="ORF">PAAG_11541</name>
</gene>
<dbReference type="OrthoDB" id="10456105at2759"/>
<proteinExistence type="predicted"/>
<dbReference type="Proteomes" id="UP000002059">
    <property type="component" value="Partially assembled WGS sequence"/>
</dbReference>
<evidence type="ECO:0000313" key="3">
    <source>
        <dbReference type="Proteomes" id="UP000002059"/>
    </source>
</evidence>
<dbReference type="HOGENOM" id="CLU_1750259_0_0_1"/>
<dbReference type="AlphaFoldDB" id="A0A0A2V6J0"/>
<dbReference type="KEGG" id="pbl:PAAG_11541"/>
<dbReference type="EMBL" id="KN293997">
    <property type="protein sequence ID" value="KGQ01695.1"/>
    <property type="molecule type" value="Genomic_DNA"/>
</dbReference>
<dbReference type="VEuPathDB" id="FungiDB:PAAG_11541"/>
<sequence length="149" mass="16595">MVADRRRERGRIRATYLESTHDNRKFCAGESRRARAYLPTRVHRCIEWMAGWQTQSDKGARDGPEVVGWCSHVSGVNAFQHVRLDRACGSACTGTMTKLVEPPESPDLIGTSAKTIMAHHLTRLLATADDSAATPPTRPSEIIPWDKEP</sequence>
<protein>
    <submittedName>
        <fullName evidence="2">Uncharacterized protein</fullName>
    </submittedName>
</protein>
<organism evidence="2 3">
    <name type="scientific">Paracoccidioides lutzii (strain ATCC MYA-826 / Pb01)</name>
    <name type="common">Paracoccidioides brasiliensis</name>
    <dbReference type="NCBI Taxonomy" id="502779"/>
    <lineage>
        <taxon>Eukaryota</taxon>
        <taxon>Fungi</taxon>
        <taxon>Dikarya</taxon>
        <taxon>Ascomycota</taxon>
        <taxon>Pezizomycotina</taxon>
        <taxon>Eurotiomycetes</taxon>
        <taxon>Eurotiomycetidae</taxon>
        <taxon>Onygenales</taxon>
        <taxon>Ajellomycetaceae</taxon>
        <taxon>Paracoccidioides</taxon>
    </lineage>
</organism>
<dbReference type="RefSeq" id="XP_015703199.1">
    <property type="nucleotide sequence ID" value="XM_015847175.1"/>
</dbReference>
<evidence type="ECO:0000256" key="1">
    <source>
        <dbReference type="SAM" id="MobiDB-lite"/>
    </source>
</evidence>
<keyword evidence="3" id="KW-1185">Reference proteome</keyword>
<name>A0A0A2V6J0_PARBA</name>
<reference evidence="2 3" key="1">
    <citation type="journal article" date="2011" name="PLoS Genet.">
        <title>Comparative genomic analysis of human fungal pathogens causing paracoccidioidomycosis.</title>
        <authorList>
            <person name="Desjardins C.A."/>
            <person name="Champion M.D."/>
            <person name="Holder J.W."/>
            <person name="Muszewska A."/>
            <person name="Goldberg J."/>
            <person name="Bailao A.M."/>
            <person name="Brigido M.M."/>
            <person name="Ferreira M.E."/>
            <person name="Garcia A.M."/>
            <person name="Grynberg M."/>
            <person name="Gujja S."/>
            <person name="Heiman D.I."/>
            <person name="Henn M.R."/>
            <person name="Kodira C.D."/>
            <person name="Leon-Narvaez H."/>
            <person name="Longo L.V."/>
            <person name="Ma L.J."/>
            <person name="Malavazi I."/>
            <person name="Matsuo A.L."/>
            <person name="Morais F.V."/>
            <person name="Pereira M."/>
            <person name="Rodriguez-Brito S."/>
            <person name="Sakthikumar S."/>
            <person name="Salem-Izacc S.M."/>
            <person name="Sykes S.M."/>
            <person name="Teixeira M.M."/>
            <person name="Vallejo M.C."/>
            <person name="Walter M.E."/>
            <person name="Yandava C."/>
            <person name="Young S."/>
            <person name="Zeng Q."/>
            <person name="Zucker J."/>
            <person name="Felipe M.S."/>
            <person name="Goldman G.H."/>
            <person name="Haas B.J."/>
            <person name="McEwen J.G."/>
            <person name="Nino-Vega G."/>
            <person name="Puccia R."/>
            <person name="San-Blas G."/>
            <person name="Soares C.M."/>
            <person name="Birren B.W."/>
            <person name="Cuomo C.A."/>
        </authorList>
    </citation>
    <scope>NUCLEOTIDE SEQUENCE [LARGE SCALE GENOMIC DNA]</scope>
    <source>
        <strain evidence="3">ATCC MYA-826 / Pb01</strain>
    </source>
</reference>
<feature type="region of interest" description="Disordered" evidence="1">
    <location>
        <begin position="127"/>
        <end position="149"/>
    </location>
</feature>
<dbReference type="GeneID" id="26970504"/>
<accession>A0A0A2V6J0</accession>
<evidence type="ECO:0000313" key="2">
    <source>
        <dbReference type="EMBL" id="KGQ01695.1"/>
    </source>
</evidence>